<comment type="caution">
    <text evidence="1">The sequence shown here is derived from an EMBL/GenBank/DDBJ whole genome shotgun (WGS) entry which is preliminary data.</text>
</comment>
<name>A0ABR1EHG8_NECAM</name>
<reference evidence="1 2" key="1">
    <citation type="submission" date="2023-08" db="EMBL/GenBank/DDBJ databases">
        <title>A Necator americanus chromosomal reference genome.</title>
        <authorList>
            <person name="Ilik V."/>
            <person name="Petrzelkova K.J."/>
            <person name="Pardy F."/>
            <person name="Fuh T."/>
            <person name="Niatou-Singa F.S."/>
            <person name="Gouil Q."/>
            <person name="Baker L."/>
            <person name="Ritchie M.E."/>
            <person name="Jex A.R."/>
            <person name="Gazzola D."/>
            <person name="Li H."/>
            <person name="Toshio Fujiwara R."/>
            <person name="Zhan B."/>
            <person name="Aroian R.V."/>
            <person name="Pafco B."/>
            <person name="Schwarz E.M."/>
        </authorList>
    </citation>
    <scope>NUCLEOTIDE SEQUENCE [LARGE SCALE GENOMIC DNA]</scope>
    <source>
        <strain evidence="1 2">Aroian</strain>
        <tissue evidence="1">Whole animal</tissue>
    </source>
</reference>
<evidence type="ECO:0000313" key="1">
    <source>
        <dbReference type="EMBL" id="KAK6762127.1"/>
    </source>
</evidence>
<evidence type="ECO:0000313" key="2">
    <source>
        <dbReference type="Proteomes" id="UP001303046"/>
    </source>
</evidence>
<dbReference type="Proteomes" id="UP001303046">
    <property type="component" value="Unassembled WGS sequence"/>
</dbReference>
<gene>
    <name evidence="1" type="primary">Necator_chrX.g23171</name>
    <name evidence="1" type="ORF">RB195_023008</name>
</gene>
<evidence type="ECO:0008006" key="3">
    <source>
        <dbReference type="Google" id="ProtNLM"/>
    </source>
</evidence>
<organism evidence="1 2">
    <name type="scientific">Necator americanus</name>
    <name type="common">Human hookworm</name>
    <dbReference type="NCBI Taxonomy" id="51031"/>
    <lineage>
        <taxon>Eukaryota</taxon>
        <taxon>Metazoa</taxon>
        <taxon>Ecdysozoa</taxon>
        <taxon>Nematoda</taxon>
        <taxon>Chromadorea</taxon>
        <taxon>Rhabditida</taxon>
        <taxon>Rhabditina</taxon>
        <taxon>Rhabditomorpha</taxon>
        <taxon>Strongyloidea</taxon>
        <taxon>Ancylostomatidae</taxon>
        <taxon>Bunostominae</taxon>
        <taxon>Necator</taxon>
    </lineage>
</organism>
<sequence length="120" mass="13879">MAMFVLVPLARWRTQTTLKELAAEVQHFLDIRQDNALLERSSLPPVNVVESRRSRNREPPSPCFRCGANHCSKDCIFVKKECHDRRRSGHKRGFCKNFPEKKKRKSANSVSSLRLMLVSL</sequence>
<dbReference type="EMBL" id="JAVFWL010000006">
    <property type="protein sequence ID" value="KAK6762127.1"/>
    <property type="molecule type" value="Genomic_DNA"/>
</dbReference>
<keyword evidence="2" id="KW-1185">Reference proteome</keyword>
<proteinExistence type="predicted"/>
<protein>
    <recommendedName>
        <fullName evidence="3">MYND-type domain-containing protein</fullName>
    </recommendedName>
</protein>
<accession>A0ABR1EHG8</accession>